<dbReference type="EMBL" id="SOYS01000002">
    <property type="protein sequence ID" value="NIY47275.1"/>
    <property type="molecule type" value="Genomic_DNA"/>
</dbReference>
<sequence>MSKRIDSTRFIYHWIKAEPFEKIKETDYETAFDVLLNIIHDGAVKSGDPYKTGYKSCICFTESPEYFMHSDRSKYQPFGVKYLKDYIFSQGGRTVIYMPSREKNLLHDELLWRYMLHDPISISDERPFGVDFTWEREWRLPAEELSILDAYSIIVPDSSYIDRIIKITDRWLDENAHEEYIRSHGRLEEPDPGFQDYIDDIRLMLATPDRLF</sequence>
<comment type="caution">
    <text evidence="1">The sequence shown here is derived from an EMBL/GenBank/DDBJ whole genome shotgun (WGS) entry which is preliminary data.</text>
</comment>
<proteinExistence type="predicted"/>
<evidence type="ECO:0000313" key="2">
    <source>
        <dbReference type="Proteomes" id="UP000697927"/>
    </source>
</evidence>
<accession>A0ABX0VLR3</accession>
<organism evidence="1 2">
    <name type="scientific">Cedecea colo</name>
    <dbReference type="NCBI Taxonomy" id="2552946"/>
    <lineage>
        <taxon>Bacteria</taxon>
        <taxon>Pseudomonadati</taxon>
        <taxon>Pseudomonadota</taxon>
        <taxon>Gammaproteobacteria</taxon>
        <taxon>Enterobacterales</taxon>
        <taxon>Enterobacteriaceae</taxon>
        <taxon>Cedecea</taxon>
    </lineage>
</organism>
<evidence type="ECO:0000313" key="1">
    <source>
        <dbReference type="EMBL" id="NIY47275.1"/>
    </source>
</evidence>
<reference evidence="1 2" key="1">
    <citation type="journal article" date="2020" name="Microorganisms">
        <title>Polyphasic Characterisation of Cedecea colo sp. nov., a New Enteric Bacterium Isolated from the Koala Hindgut.</title>
        <authorList>
            <person name="Boath J.M."/>
            <person name="Dakhal S."/>
            <person name="Van T.T.H."/>
            <person name="Moore R.J."/>
            <person name="Dekiwadia C."/>
            <person name="Macreadie I.G."/>
        </authorList>
    </citation>
    <scope>NUCLEOTIDE SEQUENCE [LARGE SCALE GENOMIC DNA]</scope>
    <source>
        <strain evidence="1 2">ZA</strain>
    </source>
</reference>
<keyword evidence="2" id="KW-1185">Reference proteome</keyword>
<dbReference type="RefSeq" id="WP_167608855.1">
    <property type="nucleotide sequence ID" value="NZ_SOYS01000002.1"/>
</dbReference>
<protein>
    <submittedName>
        <fullName evidence="1">Uncharacterized protein</fullName>
    </submittedName>
</protein>
<dbReference type="Proteomes" id="UP000697927">
    <property type="component" value="Unassembled WGS sequence"/>
</dbReference>
<name>A0ABX0VLR3_9ENTR</name>
<gene>
    <name evidence="1" type="ORF">E2L00_06935</name>
</gene>